<evidence type="ECO:0000256" key="6">
    <source>
        <dbReference type="ARBA" id="ARBA00023056"/>
    </source>
</evidence>
<comment type="catalytic activity">
    <reaction evidence="7">
        <text>[(1-&gt;4)-alpha-D-glucosyl](n) + UDP-alpha-D-glucose = [(1-&gt;4)-alpha-D-glucosyl](n+1) + UDP + H(+)</text>
        <dbReference type="Rhea" id="RHEA:18549"/>
        <dbReference type="Rhea" id="RHEA-COMP:9584"/>
        <dbReference type="Rhea" id="RHEA-COMP:9587"/>
        <dbReference type="ChEBI" id="CHEBI:15378"/>
        <dbReference type="ChEBI" id="CHEBI:15444"/>
        <dbReference type="ChEBI" id="CHEBI:58223"/>
        <dbReference type="ChEBI" id="CHEBI:58885"/>
        <dbReference type="EC" id="2.4.1.11"/>
    </reaction>
    <physiologicalReaction direction="left-to-right" evidence="7">
        <dbReference type="Rhea" id="RHEA:18550"/>
    </physiologicalReaction>
</comment>
<keyword evidence="5 8" id="KW-0808">Transferase</keyword>
<evidence type="ECO:0000313" key="11">
    <source>
        <dbReference type="Proteomes" id="UP001347796"/>
    </source>
</evidence>
<evidence type="ECO:0000256" key="3">
    <source>
        <dbReference type="ARBA" id="ARBA00022553"/>
    </source>
</evidence>
<evidence type="ECO:0000256" key="7">
    <source>
        <dbReference type="ARBA" id="ARBA00047345"/>
    </source>
</evidence>
<dbReference type="GO" id="GO:0005737">
    <property type="term" value="C:cytoplasm"/>
    <property type="evidence" value="ECO:0007669"/>
    <property type="project" value="TreeGrafter"/>
</dbReference>
<comment type="caution">
    <text evidence="10">The sequence shown here is derived from an EMBL/GenBank/DDBJ whole genome shotgun (WGS) entry which is preliminary data.</text>
</comment>
<evidence type="ECO:0000256" key="9">
    <source>
        <dbReference type="SAM" id="MobiDB-lite"/>
    </source>
</evidence>
<proteinExistence type="inferred from homology"/>
<reference evidence="10 11" key="1">
    <citation type="submission" date="2024-01" db="EMBL/GenBank/DDBJ databases">
        <title>The genome of the rayed Mediterranean limpet Patella caerulea (Linnaeus, 1758).</title>
        <authorList>
            <person name="Anh-Thu Weber A."/>
            <person name="Halstead-Nussloch G."/>
        </authorList>
    </citation>
    <scope>NUCLEOTIDE SEQUENCE [LARGE SCALE GENOMIC DNA]</scope>
    <source>
        <strain evidence="10">AATW-2023a</strain>
        <tissue evidence="10">Whole specimen</tissue>
    </source>
</reference>
<comment type="similarity">
    <text evidence="2 8">Belongs to the glycosyltransferase 3 family.</text>
</comment>
<dbReference type="InterPro" id="IPR008631">
    <property type="entry name" value="Glycogen_synth"/>
</dbReference>
<feature type="compositionally biased region" description="Low complexity" evidence="9">
    <location>
        <begin position="653"/>
        <end position="664"/>
    </location>
</feature>
<dbReference type="Pfam" id="PF05693">
    <property type="entry name" value="Glycogen_syn"/>
    <property type="match status" value="1"/>
</dbReference>
<dbReference type="AlphaFoldDB" id="A0AAN8K7D4"/>
<protein>
    <recommendedName>
        <fullName evidence="8">Glycogen [starch] synthase</fullName>
        <ecNumber evidence="8">2.4.1.11</ecNumber>
    </recommendedName>
</protein>
<dbReference type="CDD" id="cd03793">
    <property type="entry name" value="GT3_GSY2-like"/>
    <property type="match status" value="1"/>
</dbReference>
<evidence type="ECO:0000313" key="10">
    <source>
        <dbReference type="EMBL" id="KAK6189853.1"/>
    </source>
</evidence>
<name>A0AAN8K7D4_PATCE</name>
<dbReference type="FunFam" id="3.40.50.2000:FF:000014">
    <property type="entry name" value="Glycogen [starch] synthase"/>
    <property type="match status" value="1"/>
</dbReference>
<accession>A0AAN8K7D4</accession>
<dbReference type="Proteomes" id="UP001347796">
    <property type="component" value="Unassembled WGS sequence"/>
</dbReference>
<keyword evidence="11" id="KW-1185">Reference proteome</keyword>
<comment type="function">
    <text evidence="8">Transfers the glycosyl residue from UDP-Glc to the non-reducing end of alpha-1,4-glucan.</text>
</comment>
<dbReference type="Gene3D" id="3.40.50.2000">
    <property type="entry name" value="Glycogen Phosphorylase B"/>
    <property type="match status" value="2"/>
</dbReference>
<evidence type="ECO:0000256" key="2">
    <source>
        <dbReference type="ARBA" id="ARBA00010686"/>
    </source>
</evidence>
<dbReference type="GO" id="GO:0004373">
    <property type="term" value="F:alpha-1,4-glucan glucosyltransferase (UDP-glucose donor) activity"/>
    <property type="evidence" value="ECO:0007669"/>
    <property type="project" value="UniProtKB-EC"/>
</dbReference>
<evidence type="ECO:0000256" key="1">
    <source>
        <dbReference type="ARBA" id="ARBA00004964"/>
    </source>
</evidence>
<evidence type="ECO:0000256" key="5">
    <source>
        <dbReference type="ARBA" id="ARBA00022679"/>
    </source>
</evidence>
<dbReference type="PANTHER" id="PTHR10176">
    <property type="entry name" value="GLYCOGEN SYNTHASE"/>
    <property type="match status" value="1"/>
</dbReference>
<sequence length="706" mass="80482">MAMKRRNSFFRSFKNIAPDLDDCIYDRGASAAAQNKWVFEIAWEVANKVGGIYTVIKSKAPSTAEELGEQYCLIGPYNESCVRTEVEILEPHNYVIRDAIQSMRNSGIKVYFGRWLIDGYPKVILFDIGSAAWKLDEFKHELWESSSIGIPLHDTESNDAVIFGALVTWFLGLFVKNTPGDPLVIGHFHEWLAGAGLIFTRTRNLNISTIFTTHATLLGRYLCAGNTDFYNNLDKFNLDKEAGDRQIYHRYCMERAAVHCAHVFTTVSEITGIEAEHLLKRKPDVITPNGLNVIKFSALHEFQNLHALSKEKINDFVRGHFYGHYDFDLDKTLYFFSAGRYEFSNKGCDMFIESLARLNHYLKAAGSDMTIITFLIFPTRTNNFNVESLRGQAIAKQLKDTVASVQNHMGKRIFEVCLRGKLPVGDEVLTQEDIVKLKRCIFAAQRASLPPICTHNVAEDWKDQVLGALRRCKLFNAPSDRVKVIFHPEFLNSTNPLFGLEYEDFVRGCHLGVFPSYYEPWGYTPAECTVMGIPSITSNLSGFGCFMQEHIADPKSYGIYIIDRRKKSPDESVHQLAQFMFDFSCLSRRQRIIQRNRTERLSELLDWKNLATFYRQARLMAVTMTHPDRVAEDTGASKKFLYPRPPSAPPSPSVSRSSTPLPSDNEGDDEEENEEEDIDNHHLYYDEDETKKVIKDSLAIPCCPLF</sequence>
<dbReference type="EMBL" id="JAZGQO010000002">
    <property type="protein sequence ID" value="KAK6189853.1"/>
    <property type="molecule type" value="Genomic_DNA"/>
</dbReference>
<dbReference type="FunFam" id="3.40.50.2000:FF:000028">
    <property type="entry name" value="Glycogen [starch] synthase"/>
    <property type="match status" value="1"/>
</dbReference>
<keyword evidence="3" id="KW-0597">Phosphoprotein</keyword>
<feature type="region of interest" description="Disordered" evidence="9">
    <location>
        <begin position="634"/>
        <end position="686"/>
    </location>
</feature>
<keyword evidence="4 8" id="KW-0328">Glycosyltransferase</keyword>
<evidence type="ECO:0000256" key="8">
    <source>
        <dbReference type="RuleBase" id="RU363104"/>
    </source>
</evidence>
<dbReference type="SUPFAM" id="SSF53756">
    <property type="entry name" value="UDP-Glycosyltransferase/glycogen phosphorylase"/>
    <property type="match status" value="2"/>
</dbReference>
<evidence type="ECO:0000256" key="4">
    <source>
        <dbReference type="ARBA" id="ARBA00022676"/>
    </source>
</evidence>
<feature type="compositionally biased region" description="Acidic residues" evidence="9">
    <location>
        <begin position="665"/>
        <end position="678"/>
    </location>
</feature>
<keyword evidence="6 8" id="KW-0320">Glycogen biosynthesis</keyword>
<dbReference type="PANTHER" id="PTHR10176:SF3">
    <property type="entry name" value="GLYCOGEN [STARCH] SYNTHASE"/>
    <property type="match status" value="1"/>
</dbReference>
<comment type="pathway">
    <text evidence="1 8">Glycan biosynthesis; glycogen biosynthesis.</text>
</comment>
<dbReference type="GO" id="GO:0005978">
    <property type="term" value="P:glycogen biosynthetic process"/>
    <property type="evidence" value="ECO:0007669"/>
    <property type="project" value="UniProtKB-KW"/>
</dbReference>
<dbReference type="EC" id="2.4.1.11" evidence="8"/>
<organism evidence="10 11">
    <name type="scientific">Patella caerulea</name>
    <name type="common">Rayed Mediterranean limpet</name>
    <dbReference type="NCBI Taxonomy" id="87958"/>
    <lineage>
        <taxon>Eukaryota</taxon>
        <taxon>Metazoa</taxon>
        <taxon>Spiralia</taxon>
        <taxon>Lophotrochozoa</taxon>
        <taxon>Mollusca</taxon>
        <taxon>Gastropoda</taxon>
        <taxon>Patellogastropoda</taxon>
        <taxon>Patelloidea</taxon>
        <taxon>Patellidae</taxon>
        <taxon>Patella</taxon>
    </lineage>
</organism>
<feature type="compositionally biased region" description="Pro residues" evidence="9">
    <location>
        <begin position="643"/>
        <end position="652"/>
    </location>
</feature>
<gene>
    <name evidence="10" type="ORF">SNE40_001834</name>
</gene>